<feature type="compositionally biased region" description="Polar residues" evidence="3">
    <location>
        <begin position="104"/>
        <end position="123"/>
    </location>
</feature>
<dbReference type="PANTHER" id="PTHR28524">
    <property type="entry name" value="SUCCINATE DEHYDROGENASE ASSEMBLY FACTOR 4, MITOCHONDRIAL"/>
    <property type="match status" value="1"/>
</dbReference>
<dbReference type="EMBL" id="CM026433">
    <property type="protein sequence ID" value="KAG0554656.1"/>
    <property type="molecule type" value="Genomic_DNA"/>
</dbReference>
<evidence type="ECO:0000256" key="3">
    <source>
        <dbReference type="SAM" id="MobiDB-lite"/>
    </source>
</evidence>
<sequence>MAQPLRRMLAGLSITRALTSKCARGVAPVSRAPWLRNSQVFASTDASNETDSKPKEEESHWVTMEGAEASRSSDEKDDQDGGELDINEETREVGGPHGPEPTRAVSSQRQEKQNVSTNHVDYS</sequence>
<name>A0A8T0G5U6_CERPU</name>
<comment type="caution">
    <text evidence="4">The sequence shown here is derived from an EMBL/GenBank/DDBJ whole genome shotgun (WGS) entry which is preliminary data.</text>
</comment>
<feature type="compositionally biased region" description="Acidic residues" evidence="3">
    <location>
        <begin position="75"/>
        <end position="87"/>
    </location>
</feature>
<evidence type="ECO:0000313" key="5">
    <source>
        <dbReference type="Proteomes" id="UP000822688"/>
    </source>
</evidence>
<dbReference type="AlphaFoldDB" id="A0A8T0G5U6"/>
<dbReference type="Pfam" id="PF07896">
    <property type="entry name" value="DUF1674"/>
    <property type="match status" value="1"/>
</dbReference>
<accession>A0A8T0G5U6</accession>
<reference evidence="4" key="1">
    <citation type="submission" date="2020-06" db="EMBL/GenBank/DDBJ databases">
        <title>WGS assembly of Ceratodon purpureus strain R40.</title>
        <authorList>
            <person name="Carey S.B."/>
            <person name="Jenkins J."/>
            <person name="Shu S."/>
            <person name="Lovell J.T."/>
            <person name="Sreedasyam A."/>
            <person name="Maumus F."/>
            <person name="Tiley G.P."/>
            <person name="Fernandez-Pozo N."/>
            <person name="Barry K."/>
            <person name="Chen C."/>
            <person name="Wang M."/>
            <person name="Lipzen A."/>
            <person name="Daum C."/>
            <person name="Saski C.A."/>
            <person name="Payton A.C."/>
            <person name="Mcbreen J.C."/>
            <person name="Conrad R.E."/>
            <person name="Kollar L.M."/>
            <person name="Olsson S."/>
            <person name="Huttunen S."/>
            <person name="Landis J.B."/>
            <person name="Wickett N.J."/>
            <person name="Johnson M.G."/>
            <person name="Rensing S.A."/>
            <person name="Grimwood J."/>
            <person name="Schmutz J."/>
            <person name="Mcdaniel S.F."/>
        </authorList>
    </citation>
    <scope>NUCLEOTIDE SEQUENCE</scope>
    <source>
        <strain evidence="4">R40</strain>
    </source>
</reference>
<dbReference type="Proteomes" id="UP000822688">
    <property type="component" value="Chromosome 12"/>
</dbReference>
<evidence type="ECO:0000256" key="2">
    <source>
        <dbReference type="ARBA" id="ARBA00022170"/>
    </source>
</evidence>
<organism evidence="4 5">
    <name type="scientific">Ceratodon purpureus</name>
    <name type="common">Fire moss</name>
    <name type="synonym">Dicranum purpureum</name>
    <dbReference type="NCBI Taxonomy" id="3225"/>
    <lineage>
        <taxon>Eukaryota</taxon>
        <taxon>Viridiplantae</taxon>
        <taxon>Streptophyta</taxon>
        <taxon>Embryophyta</taxon>
        <taxon>Bryophyta</taxon>
        <taxon>Bryophytina</taxon>
        <taxon>Bryopsida</taxon>
        <taxon>Dicranidae</taxon>
        <taxon>Pseudoditrichales</taxon>
        <taxon>Ditrichaceae</taxon>
        <taxon>Ceratodon</taxon>
    </lineage>
</organism>
<dbReference type="GO" id="GO:0005739">
    <property type="term" value="C:mitochondrion"/>
    <property type="evidence" value="ECO:0007669"/>
    <property type="project" value="TreeGrafter"/>
</dbReference>
<comment type="similarity">
    <text evidence="1">Belongs to the SDHAF4 family.</text>
</comment>
<protein>
    <recommendedName>
        <fullName evidence="2">Succinate dehydrogenase assembly factor 4, mitochondrial</fullName>
    </recommendedName>
</protein>
<dbReference type="GO" id="GO:0034553">
    <property type="term" value="P:mitochondrial respiratory chain complex II assembly"/>
    <property type="evidence" value="ECO:0007669"/>
    <property type="project" value="TreeGrafter"/>
</dbReference>
<feature type="compositionally biased region" description="Polar residues" evidence="3">
    <location>
        <begin position="36"/>
        <end position="49"/>
    </location>
</feature>
<feature type="compositionally biased region" description="Basic and acidic residues" evidence="3">
    <location>
        <begin position="50"/>
        <end position="60"/>
    </location>
</feature>
<evidence type="ECO:0000313" key="4">
    <source>
        <dbReference type="EMBL" id="KAG0554656.1"/>
    </source>
</evidence>
<dbReference type="PANTHER" id="PTHR28524:SF3">
    <property type="entry name" value="SUCCINATE DEHYDROGENASE ASSEMBLY FACTOR 4, MITOCHONDRIAL"/>
    <property type="match status" value="1"/>
</dbReference>
<feature type="region of interest" description="Disordered" evidence="3">
    <location>
        <begin position="25"/>
        <end position="123"/>
    </location>
</feature>
<gene>
    <name evidence="4" type="ORF">KC19_12G108700</name>
</gene>
<keyword evidence="5" id="KW-1185">Reference proteome</keyword>
<dbReference type="InterPro" id="IPR012875">
    <property type="entry name" value="SDHF4"/>
</dbReference>
<evidence type="ECO:0000256" key="1">
    <source>
        <dbReference type="ARBA" id="ARBA00005701"/>
    </source>
</evidence>
<proteinExistence type="inferred from homology"/>